<dbReference type="Proteomes" id="UP000295718">
    <property type="component" value="Unassembled WGS sequence"/>
</dbReference>
<gene>
    <name evidence="5" type="ORF">EDD76_104223</name>
</gene>
<dbReference type="AlphaFoldDB" id="A0A4R1R295"/>
<keyword evidence="1" id="KW-0732">Signal</keyword>
<keyword evidence="6" id="KW-1185">Reference proteome</keyword>
<dbReference type="RefSeq" id="WP_031392257.1">
    <property type="nucleotide sequence ID" value="NZ_JPNB01000002.1"/>
</dbReference>
<sequence length="409" mass="45758">MKQWRKILCAVLCIPVIVQATFFFIPASMEARASGLTNDSIKQKEEEIETARELKNKLQSGLTDVKKIKEELEASKNDLTAYVTLLDGQLTTIQEKIADLKDKMTEKEEEISATEQELEAAVADQENQYDAMKKRIKFMYEKGDNLYMELLFSSSSFGEMLNKAGYIEMLSSYDRKMLDEYVATRKLIELYKEQLEEDRDYLEEAKAGVEQEEASLGELIDEKERTITEVSTDITNKEAAIAEYEADIAEQNETIAALEKAVAEEKAKLAEENNLRYDGGIFSWPAPSYTRISDDYGTRIHPILGVEQFHNGVDMAAPGGSPILAAYDGNVVASDYSGSMGNYIMIDHGDGLYTIYMHASALYVSKGDFVTKGQNIAAVGSTGRSTGNHLHFSVRLNGSYVSPWNYLSK</sequence>
<feature type="coiled-coil region" evidence="2">
    <location>
        <begin position="41"/>
        <end position="142"/>
    </location>
</feature>
<dbReference type="SUPFAM" id="SSF51261">
    <property type="entry name" value="Duplicated hybrid motif"/>
    <property type="match status" value="1"/>
</dbReference>
<dbReference type="STRING" id="1469948.GCA_000732725_03638"/>
<dbReference type="Pfam" id="PF01551">
    <property type="entry name" value="Peptidase_M23"/>
    <property type="match status" value="1"/>
</dbReference>
<dbReference type="EMBL" id="SLUO01000004">
    <property type="protein sequence ID" value="TCL59486.1"/>
    <property type="molecule type" value="Genomic_DNA"/>
</dbReference>
<dbReference type="CDD" id="cd12797">
    <property type="entry name" value="M23_peptidase"/>
    <property type="match status" value="1"/>
</dbReference>
<dbReference type="PANTHER" id="PTHR21666">
    <property type="entry name" value="PEPTIDASE-RELATED"/>
    <property type="match status" value="1"/>
</dbReference>
<comment type="caution">
    <text evidence="5">The sequence shown here is derived from an EMBL/GenBank/DDBJ whole genome shotgun (WGS) entry which is preliminary data.</text>
</comment>
<evidence type="ECO:0000313" key="5">
    <source>
        <dbReference type="EMBL" id="TCL59486.1"/>
    </source>
</evidence>
<dbReference type="InterPro" id="IPR050570">
    <property type="entry name" value="Cell_wall_metabolism_enzyme"/>
</dbReference>
<proteinExistence type="predicted"/>
<evidence type="ECO:0000259" key="4">
    <source>
        <dbReference type="Pfam" id="PF24568"/>
    </source>
</evidence>
<evidence type="ECO:0000313" key="6">
    <source>
        <dbReference type="Proteomes" id="UP000295718"/>
    </source>
</evidence>
<protein>
    <submittedName>
        <fullName evidence="5">Murein DD-endopeptidase MepM/ murein hydrolase activator NlpD</fullName>
    </submittedName>
</protein>
<keyword evidence="5" id="KW-0378">Hydrolase</keyword>
<evidence type="ECO:0000259" key="3">
    <source>
        <dbReference type="Pfam" id="PF01551"/>
    </source>
</evidence>
<accession>A0A4R1R295</accession>
<feature type="coiled-coil region" evidence="2">
    <location>
        <begin position="192"/>
        <end position="275"/>
    </location>
</feature>
<evidence type="ECO:0000256" key="1">
    <source>
        <dbReference type="ARBA" id="ARBA00022729"/>
    </source>
</evidence>
<evidence type="ECO:0000256" key="2">
    <source>
        <dbReference type="SAM" id="Coils"/>
    </source>
</evidence>
<dbReference type="Gene3D" id="6.10.250.3150">
    <property type="match status" value="1"/>
</dbReference>
<keyword evidence="2" id="KW-0175">Coiled coil</keyword>
<dbReference type="GO" id="GO:0004222">
    <property type="term" value="F:metalloendopeptidase activity"/>
    <property type="evidence" value="ECO:0007669"/>
    <property type="project" value="TreeGrafter"/>
</dbReference>
<feature type="domain" description="M23ase beta-sheet core" evidence="3">
    <location>
        <begin position="308"/>
        <end position="403"/>
    </location>
</feature>
<dbReference type="InterPro" id="IPR011055">
    <property type="entry name" value="Dup_hybrid_motif"/>
</dbReference>
<organism evidence="5 6">
    <name type="scientific">Kineothrix alysoides</name>
    <dbReference type="NCBI Taxonomy" id="1469948"/>
    <lineage>
        <taxon>Bacteria</taxon>
        <taxon>Bacillati</taxon>
        <taxon>Bacillota</taxon>
        <taxon>Clostridia</taxon>
        <taxon>Lachnospirales</taxon>
        <taxon>Lachnospiraceae</taxon>
        <taxon>Kineothrix</taxon>
    </lineage>
</organism>
<name>A0A4R1R295_9FIRM</name>
<dbReference type="InterPro" id="IPR057309">
    <property type="entry name" value="PcsB_CC"/>
</dbReference>
<dbReference type="Gene3D" id="2.70.70.10">
    <property type="entry name" value="Glucose Permease (Domain IIA)"/>
    <property type="match status" value="1"/>
</dbReference>
<dbReference type="PANTHER" id="PTHR21666:SF270">
    <property type="entry name" value="MUREIN HYDROLASE ACTIVATOR ENVC"/>
    <property type="match status" value="1"/>
</dbReference>
<feature type="domain" description="Peptidoglycan hydrolase PcsB coiled-coil" evidence="4">
    <location>
        <begin position="126"/>
        <end position="189"/>
    </location>
</feature>
<dbReference type="InterPro" id="IPR016047">
    <property type="entry name" value="M23ase_b-sheet_dom"/>
</dbReference>
<dbReference type="Pfam" id="PF24568">
    <property type="entry name" value="CC_PcsB"/>
    <property type="match status" value="1"/>
</dbReference>
<reference evidence="5 6" key="1">
    <citation type="submission" date="2019-03" db="EMBL/GenBank/DDBJ databases">
        <title>Genomic Encyclopedia of Type Strains, Phase IV (KMG-IV): sequencing the most valuable type-strain genomes for metagenomic binning, comparative biology and taxonomic classification.</title>
        <authorList>
            <person name="Goeker M."/>
        </authorList>
    </citation>
    <scope>NUCLEOTIDE SEQUENCE [LARGE SCALE GENOMIC DNA]</scope>
    <source>
        <strain evidence="5 6">DSM 100556</strain>
    </source>
</reference>